<evidence type="ECO:0000313" key="6">
    <source>
        <dbReference type="EMBL" id="MBA8954703.1"/>
    </source>
</evidence>
<dbReference type="Pfam" id="PF13401">
    <property type="entry name" value="AAA_22"/>
    <property type="match status" value="1"/>
</dbReference>
<dbReference type="PANTHER" id="PTHR47691">
    <property type="entry name" value="REGULATOR-RELATED"/>
    <property type="match status" value="1"/>
</dbReference>
<name>A0A7W3QQ02_ACTNM</name>
<dbReference type="PRINTS" id="PR00364">
    <property type="entry name" value="DISEASERSIST"/>
</dbReference>
<evidence type="ECO:0000256" key="4">
    <source>
        <dbReference type="SAM" id="MobiDB-lite"/>
    </source>
</evidence>
<dbReference type="InterPro" id="IPR011990">
    <property type="entry name" value="TPR-like_helical_dom_sf"/>
</dbReference>
<feature type="domain" description="OmpR/PhoB-type" evidence="5">
    <location>
        <begin position="1"/>
        <end position="90"/>
    </location>
</feature>
<dbReference type="Gene3D" id="3.40.50.300">
    <property type="entry name" value="P-loop containing nucleotide triphosphate hydrolases"/>
    <property type="match status" value="1"/>
</dbReference>
<proteinExistence type="inferred from homology"/>
<dbReference type="InterPro" id="IPR001867">
    <property type="entry name" value="OmpR/PhoB-type_DNA-bd"/>
</dbReference>
<dbReference type="SUPFAM" id="SSF48452">
    <property type="entry name" value="TPR-like"/>
    <property type="match status" value="2"/>
</dbReference>
<comment type="similarity">
    <text evidence="1">Belongs to the AfsR/DnrI/RedD regulatory family.</text>
</comment>
<dbReference type="InterPro" id="IPR005158">
    <property type="entry name" value="BTAD"/>
</dbReference>
<evidence type="ECO:0000256" key="1">
    <source>
        <dbReference type="ARBA" id="ARBA00005820"/>
    </source>
</evidence>
<dbReference type="Gene3D" id="1.25.40.10">
    <property type="entry name" value="Tetratricopeptide repeat domain"/>
    <property type="match status" value="2"/>
</dbReference>
<dbReference type="InterPro" id="IPR058852">
    <property type="entry name" value="HTH_77"/>
</dbReference>
<dbReference type="GO" id="GO:0006355">
    <property type="term" value="P:regulation of DNA-templated transcription"/>
    <property type="evidence" value="ECO:0007669"/>
    <property type="project" value="InterPro"/>
</dbReference>
<dbReference type="RefSeq" id="WP_182846733.1">
    <property type="nucleotide sequence ID" value="NZ_JACJIA010000009.1"/>
</dbReference>
<keyword evidence="7" id="KW-1185">Reference proteome</keyword>
<evidence type="ECO:0000256" key="2">
    <source>
        <dbReference type="ARBA" id="ARBA00023125"/>
    </source>
</evidence>
<dbReference type="PROSITE" id="PS51755">
    <property type="entry name" value="OMPR_PHOB"/>
    <property type="match status" value="1"/>
</dbReference>
<dbReference type="GO" id="GO:0003677">
    <property type="term" value="F:DNA binding"/>
    <property type="evidence" value="ECO:0007669"/>
    <property type="project" value="UniProtKB-UniRule"/>
</dbReference>
<feature type="DNA-binding region" description="OmpR/PhoB-type" evidence="3">
    <location>
        <begin position="1"/>
        <end position="90"/>
    </location>
</feature>
<sequence length="1054" mass="112584">MRFGVLGQLAVWDDRDEPVHVPEAKVRALLADLLVHEGRPVAADRLIDDLWGDAPPGNPANALQAKVSQLRRTLGRDRVVHEAAGYRLRIDDPGDVDAGRFRALAERARDAADPVAPLTEALGLWRGPAFADFADAEFARAAADRLNEQRLAVVEERAEALLAAGDHLLLVGELTDLVARHPLRERLRAAHMRALYLAGRQGEALESYTALRERLADELGVDPGPKLTALHQAILRQDATLLPRSAPAHDHTTPAGPTAPTASVASARAGLQAPPLPAPLTPLIGRDHALAEVERLLDGARLVTLTGPGGVGKTRLAVEAAHRLSPGSPDGVWLVELAGLGAGDDVARAVAAVLGVRDDAPDAAPLAERLAAALRDRRPLLVLDNCEHVVRSAAALADRLLRAVPGLRILATGREPLDVAGETVVPVEPLPTADAVRLFTERARASAPGVALDAGAVTEICERLDGIPLALELAATRVRGLGVRELAARLENRFRVLTSGRRGAPERQQTLRAVIDWSWELLGAPERIVLRRLSVHRDGCTLEAAEAVCAGDGVAPGEVLDLVTRLVDRSLVVMVDGPAGPRYRLLESVAAYAGERLREMEDHHATRHRHLRYHLDLAERAEPRLRGAGQREELGRLDAEAANLRAALGEAIARRGPEAARLVKALCWWWLLRGRLAEGRAHLASALRDCPPDPEVRELHRAFRLLTGDPRAADEDGDGEAAPPPVPAGAESARAAWLHAFGLFHAGALAASEDLVARVLDASDDEWTTAAALGLRAMHALVRGDLDAVERDGRRSAGMFRALGDRWGELQSVTPLASLAEIRGDYAETERLQREGLSIARELDLAAEVSARTSGLGRLALLAHDWDRARDLHERALRQAAEQGYIYGELHALMGLALGARRSGDLAAAERHLTRIRDEHTSSEIGEHLLAAEFGFLAEMRGNAAEAAEHHRRGLRIARSVAEPRAVALSLEGLAGAAVLAGEPGRAALLLGAADAARRSVGAPLPPGERLDVDRITAAATRALGAAAFAAAFREGGYWSAGSWPPPGTTTPDS</sequence>
<dbReference type="Pfam" id="PF03704">
    <property type="entry name" value="BTAD"/>
    <property type="match status" value="1"/>
</dbReference>
<accession>A0A7W3QQ02</accession>
<gene>
    <name evidence="6" type="ORF">HNR61_006360</name>
</gene>
<feature type="region of interest" description="Disordered" evidence="4">
    <location>
        <begin position="709"/>
        <end position="728"/>
    </location>
</feature>
<dbReference type="InterPro" id="IPR036388">
    <property type="entry name" value="WH-like_DNA-bd_sf"/>
</dbReference>
<comment type="caution">
    <text evidence="6">The sequence shown here is derived from an EMBL/GenBank/DDBJ whole genome shotgun (WGS) entry which is preliminary data.</text>
</comment>
<dbReference type="Pfam" id="PF00486">
    <property type="entry name" value="Trans_reg_C"/>
    <property type="match status" value="1"/>
</dbReference>
<evidence type="ECO:0000256" key="3">
    <source>
        <dbReference type="PROSITE-ProRule" id="PRU01091"/>
    </source>
</evidence>
<dbReference type="SUPFAM" id="SSF46894">
    <property type="entry name" value="C-terminal effector domain of the bipartite response regulators"/>
    <property type="match status" value="1"/>
</dbReference>
<dbReference type="CDD" id="cd15831">
    <property type="entry name" value="BTAD"/>
    <property type="match status" value="1"/>
</dbReference>
<dbReference type="SUPFAM" id="SSF52540">
    <property type="entry name" value="P-loop containing nucleoside triphosphate hydrolases"/>
    <property type="match status" value="1"/>
</dbReference>
<dbReference type="EMBL" id="JACJIA010000009">
    <property type="protein sequence ID" value="MBA8954703.1"/>
    <property type="molecule type" value="Genomic_DNA"/>
</dbReference>
<keyword evidence="2 3" id="KW-0238">DNA-binding</keyword>
<dbReference type="Gene3D" id="1.10.10.10">
    <property type="entry name" value="Winged helix-like DNA-binding domain superfamily/Winged helix DNA-binding domain"/>
    <property type="match status" value="1"/>
</dbReference>
<dbReference type="GO" id="GO:0016887">
    <property type="term" value="F:ATP hydrolysis activity"/>
    <property type="evidence" value="ECO:0007669"/>
    <property type="project" value="InterPro"/>
</dbReference>
<dbReference type="AlphaFoldDB" id="A0A7W3QQ02"/>
<dbReference type="Proteomes" id="UP000572680">
    <property type="component" value="Unassembled WGS sequence"/>
</dbReference>
<reference evidence="6 7" key="1">
    <citation type="submission" date="2020-08" db="EMBL/GenBank/DDBJ databases">
        <title>Genomic Encyclopedia of Type Strains, Phase IV (KMG-IV): sequencing the most valuable type-strain genomes for metagenomic binning, comparative biology and taxonomic classification.</title>
        <authorList>
            <person name="Goeker M."/>
        </authorList>
    </citation>
    <scope>NUCLEOTIDE SEQUENCE [LARGE SCALE GENOMIC DNA]</scope>
    <source>
        <strain evidence="6 7">DSM 44197</strain>
    </source>
</reference>
<dbReference type="InterPro" id="IPR016032">
    <property type="entry name" value="Sig_transdc_resp-reg_C-effctor"/>
</dbReference>
<dbReference type="InterPro" id="IPR049945">
    <property type="entry name" value="AAA_22"/>
</dbReference>
<protein>
    <submittedName>
        <fullName evidence="6">Putative ATPase/DNA-binding SARP family transcriptional activator</fullName>
    </submittedName>
</protein>
<evidence type="ECO:0000313" key="7">
    <source>
        <dbReference type="Proteomes" id="UP000572680"/>
    </source>
</evidence>
<dbReference type="InterPro" id="IPR027417">
    <property type="entry name" value="P-loop_NTPase"/>
</dbReference>
<dbReference type="SMART" id="SM00862">
    <property type="entry name" value="Trans_reg_C"/>
    <property type="match status" value="1"/>
</dbReference>
<dbReference type="PANTHER" id="PTHR47691:SF3">
    <property type="entry name" value="HTH-TYPE TRANSCRIPTIONAL REGULATOR RV0890C-RELATED"/>
    <property type="match status" value="1"/>
</dbReference>
<organism evidence="6 7">
    <name type="scientific">Actinomadura namibiensis</name>
    <dbReference type="NCBI Taxonomy" id="182080"/>
    <lineage>
        <taxon>Bacteria</taxon>
        <taxon>Bacillati</taxon>
        <taxon>Actinomycetota</taxon>
        <taxon>Actinomycetes</taxon>
        <taxon>Streptosporangiales</taxon>
        <taxon>Thermomonosporaceae</taxon>
        <taxon>Actinomadura</taxon>
    </lineage>
</organism>
<dbReference type="Pfam" id="PF25872">
    <property type="entry name" value="HTH_77"/>
    <property type="match status" value="1"/>
</dbReference>
<dbReference type="GO" id="GO:0000160">
    <property type="term" value="P:phosphorelay signal transduction system"/>
    <property type="evidence" value="ECO:0007669"/>
    <property type="project" value="InterPro"/>
</dbReference>
<evidence type="ECO:0000259" key="5">
    <source>
        <dbReference type="PROSITE" id="PS51755"/>
    </source>
</evidence>
<dbReference type="SMART" id="SM01043">
    <property type="entry name" value="BTAD"/>
    <property type="match status" value="1"/>
</dbReference>